<comment type="caution">
    <text evidence="8">The sequence shown here is derived from an EMBL/GenBank/DDBJ whole genome shotgun (WGS) entry which is preliminary data.</text>
</comment>
<dbReference type="PANTHER" id="PTHR30136:SF24">
    <property type="entry name" value="HTH-TYPE TRANSCRIPTIONAL REPRESSOR ALLR"/>
    <property type="match status" value="1"/>
</dbReference>
<dbReference type="InterPro" id="IPR014757">
    <property type="entry name" value="Tscrpt_reg_IclR_C"/>
</dbReference>
<evidence type="ECO:0000256" key="2">
    <source>
        <dbReference type="ARBA" id="ARBA00023125"/>
    </source>
</evidence>
<evidence type="ECO:0000313" key="8">
    <source>
        <dbReference type="EMBL" id="PWJ72551.1"/>
    </source>
</evidence>
<keyword evidence="3" id="KW-0804">Transcription</keyword>
<dbReference type="GO" id="GO:0045892">
    <property type="term" value="P:negative regulation of DNA-templated transcription"/>
    <property type="evidence" value="ECO:0007669"/>
    <property type="project" value="TreeGrafter"/>
</dbReference>
<evidence type="ECO:0000259" key="7">
    <source>
        <dbReference type="PROSITE" id="PS51078"/>
    </source>
</evidence>
<dbReference type="InterPro" id="IPR036388">
    <property type="entry name" value="WH-like_DNA-bd_sf"/>
</dbReference>
<keyword evidence="2" id="KW-0238">DNA-binding</keyword>
<feature type="domain" description="HTH iclR-type" evidence="6">
    <location>
        <begin position="14"/>
        <end position="75"/>
    </location>
</feature>
<proteinExistence type="predicted"/>
<dbReference type="Proteomes" id="UP000245412">
    <property type="component" value="Unassembled WGS sequence"/>
</dbReference>
<dbReference type="FunFam" id="1.10.10.10:FF:000056">
    <property type="entry name" value="IclR family transcriptional regulator"/>
    <property type="match status" value="1"/>
</dbReference>
<gene>
    <name evidence="8" type="ORF">C7383_11721</name>
</gene>
<dbReference type="GO" id="GO:0003700">
    <property type="term" value="F:DNA-binding transcription factor activity"/>
    <property type="evidence" value="ECO:0007669"/>
    <property type="project" value="TreeGrafter"/>
</dbReference>
<evidence type="ECO:0000256" key="5">
    <source>
        <dbReference type="ARBA" id="ARBA00070406"/>
    </source>
</evidence>
<dbReference type="Gene3D" id="3.30.450.40">
    <property type="match status" value="1"/>
</dbReference>
<evidence type="ECO:0000256" key="1">
    <source>
        <dbReference type="ARBA" id="ARBA00023015"/>
    </source>
</evidence>
<protein>
    <recommendedName>
        <fullName evidence="5">Glycerol operon regulatory protein</fullName>
    </recommendedName>
</protein>
<name>A0AB73SYP3_9FIRM</name>
<organism evidence="8 9">
    <name type="scientific">Murimonas intestini</name>
    <dbReference type="NCBI Taxonomy" id="1337051"/>
    <lineage>
        <taxon>Bacteria</taxon>
        <taxon>Bacillati</taxon>
        <taxon>Bacillota</taxon>
        <taxon>Clostridia</taxon>
        <taxon>Lachnospirales</taxon>
        <taxon>Lachnospiraceae</taxon>
        <taxon>Murimonas</taxon>
    </lineage>
</organism>
<dbReference type="SMART" id="SM00346">
    <property type="entry name" value="HTH_ICLR"/>
    <property type="match status" value="1"/>
</dbReference>
<dbReference type="InterPro" id="IPR050707">
    <property type="entry name" value="HTH_MetabolicPath_Reg"/>
</dbReference>
<evidence type="ECO:0000256" key="3">
    <source>
        <dbReference type="ARBA" id="ARBA00023163"/>
    </source>
</evidence>
<sequence>MAETEQTEKIKNPVQSAERIFSVMETLAQTGPVGLVELSGMLGLHKSTVHRLLLSLTCMGYVQQDEETSKYMLTFKLVELSEKILAKVDILTVVHPYITRLANDCNETVHFVQRRGTEVFYLDKVAPLKPQESAIRMASQVGLARPLYCSGVGKSILAEMSEEEVRYIWDHSEIEKKTEHTIVTLDELLKELQIVKEKGYALDNEENELGVRCIAVCVPDHRGRPMNAFSISAPVGRMTDERINELAVQILRTKEEIQLRLGQA</sequence>
<evidence type="ECO:0000313" key="9">
    <source>
        <dbReference type="Proteomes" id="UP000245412"/>
    </source>
</evidence>
<dbReference type="SUPFAM" id="SSF46785">
    <property type="entry name" value="Winged helix' DNA-binding domain"/>
    <property type="match status" value="1"/>
</dbReference>
<keyword evidence="1" id="KW-0805">Transcription regulation</keyword>
<dbReference type="EMBL" id="QGGY01000017">
    <property type="protein sequence ID" value="PWJ72551.1"/>
    <property type="molecule type" value="Genomic_DNA"/>
</dbReference>
<reference evidence="8 9" key="1">
    <citation type="submission" date="2018-05" db="EMBL/GenBank/DDBJ databases">
        <authorList>
            <person name="Goeker M."/>
            <person name="Huntemann M."/>
            <person name="Clum A."/>
            <person name="Pillay M."/>
            <person name="Palaniappan K."/>
            <person name="Varghese N."/>
            <person name="Mikhailova N."/>
            <person name="Stamatis D."/>
            <person name="Reddy T."/>
            <person name="Daum C."/>
            <person name="Shapiro N."/>
            <person name="Ivanova N."/>
            <person name="Kyrpides N."/>
            <person name="Woyke T."/>
        </authorList>
    </citation>
    <scope>NUCLEOTIDE SEQUENCE [LARGE SCALE GENOMIC DNA]</scope>
    <source>
        <strain evidence="8 9">DSM 26524</strain>
    </source>
</reference>
<feature type="domain" description="IclR-ED" evidence="7">
    <location>
        <begin position="76"/>
        <end position="263"/>
    </location>
</feature>
<keyword evidence="9" id="KW-1185">Reference proteome</keyword>
<dbReference type="InterPro" id="IPR005471">
    <property type="entry name" value="Tscrpt_reg_IclR_N"/>
</dbReference>
<dbReference type="AlphaFoldDB" id="A0AB73SYP3"/>
<dbReference type="RefSeq" id="WP_109748301.1">
    <property type="nucleotide sequence ID" value="NZ_JANKBI010000017.1"/>
</dbReference>
<comment type="function">
    <text evidence="4">May be an activator protein for the gylABX operon.</text>
</comment>
<dbReference type="PANTHER" id="PTHR30136">
    <property type="entry name" value="HELIX-TURN-HELIX TRANSCRIPTIONAL REGULATOR, ICLR FAMILY"/>
    <property type="match status" value="1"/>
</dbReference>
<dbReference type="PROSITE" id="PS51078">
    <property type="entry name" value="ICLR_ED"/>
    <property type="match status" value="1"/>
</dbReference>
<dbReference type="InterPro" id="IPR029016">
    <property type="entry name" value="GAF-like_dom_sf"/>
</dbReference>
<dbReference type="Pfam" id="PF01614">
    <property type="entry name" value="IclR_C"/>
    <property type="match status" value="1"/>
</dbReference>
<dbReference type="Pfam" id="PF09339">
    <property type="entry name" value="HTH_IclR"/>
    <property type="match status" value="1"/>
</dbReference>
<evidence type="ECO:0000259" key="6">
    <source>
        <dbReference type="PROSITE" id="PS51077"/>
    </source>
</evidence>
<dbReference type="Gene3D" id="1.10.10.10">
    <property type="entry name" value="Winged helix-like DNA-binding domain superfamily/Winged helix DNA-binding domain"/>
    <property type="match status" value="1"/>
</dbReference>
<dbReference type="SUPFAM" id="SSF55781">
    <property type="entry name" value="GAF domain-like"/>
    <property type="match status" value="1"/>
</dbReference>
<dbReference type="InterPro" id="IPR036390">
    <property type="entry name" value="WH_DNA-bd_sf"/>
</dbReference>
<dbReference type="GO" id="GO:0003677">
    <property type="term" value="F:DNA binding"/>
    <property type="evidence" value="ECO:0007669"/>
    <property type="project" value="UniProtKB-KW"/>
</dbReference>
<accession>A0AB73SYP3</accession>
<dbReference type="PROSITE" id="PS51077">
    <property type="entry name" value="HTH_ICLR"/>
    <property type="match status" value="1"/>
</dbReference>
<evidence type="ECO:0000256" key="4">
    <source>
        <dbReference type="ARBA" id="ARBA00058938"/>
    </source>
</evidence>